<dbReference type="GO" id="GO:0005737">
    <property type="term" value="C:cytoplasm"/>
    <property type="evidence" value="ECO:0007669"/>
    <property type="project" value="TreeGrafter"/>
</dbReference>
<dbReference type="EMBL" id="JPRO01000026">
    <property type="protein sequence ID" value="KFE97281.1"/>
    <property type="molecule type" value="Genomic_DNA"/>
</dbReference>
<keyword evidence="2" id="KW-1185">Reference proteome</keyword>
<protein>
    <submittedName>
        <fullName evidence="1">Alpha-L-glutamate ligase</fullName>
    </submittedName>
</protein>
<comment type="caution">
    <text evidence="1">The sequence shown here is derived from an EMBL/GenBank/DDBJ whole genome shotgun (WGS) entry which is preliminary data.</text>
</comment>
<keyword evidence="1" id="KW-0436">Ligase</keyword>
<dbReference type="GO" id="GO:0018169">
    <property type="term" value="F:ribosomal S6-glutamic acid ligase activity"/>
    <property type="evidence" value="ECO:0007669"/>
    <property type="project" value="TreeGrafter"/>
</dbReference>
<accession>A0A085YYL8</accession>
<dbReference type="InterPro" id="IPR026455">
    <property type="entry name" value="GRASP_w_spasm"/>
</dbReference>
<dbReference type="SUPFAM" id="SSF56059">
    <property type="entry name" value="Glutathione synthetase ATP-binding domain-like"/>
    <property type="match status" value="1"/>
</dbReference>
<dbReference type="STRING" id="421531.IX38_20775"/>
<dbReference type="eggNOG" id="COG0189">
    <property type="taxonomic scope" value="Bacteria"/>
</dbReference>
<dbReference type="OrthoDB" id="583309at2"/>
<dbReference type="PANTHER" id="PTHR21621:SF7">
    <property type="entry name" value="RIBOSOMAL PROTEIN BS6--L-GLUTAMATE LIGASE"/>
    <property type="match status" value="1"/>
</dbReference>
<dbReference type="PANTHER" id="PTHR21621">
    <property type="entry name" value="RIBOSOMAL PROTEIN S6 MODIFICATION PROTEIN"/>
    <property type="match status" value="1"/>
</dbReference>
<dbReference type="Gene3D" id="3.30.470.20">
    <property type="entry name" value="ATP-grasp fold, B domain"/>
    <property type="match status" value="1"/>
</dbReference>
<sequence>MILIISDNNDISTTEVIKWLLVMEKKFVRIHEDEIFEIKIIQKKIFLESSCNCFFLDEIHSVWYRRGGLNFKRLRYKNNSININMNEAQHWLEDYVKKKLESIKHINKESNSLVNKLLVLEEAEKVGLDVPPYFLAENTDDVILGKTIVKTIAGNPMLESFYKNSNGMMFTSIVEEYENENFFPTFFQEKIEKDFEIRTFYLNGKCWSIAIFSQNDDQTKVDFRNYNYEKRNKNVRYNLPKEIEEKVHQLMQNLDLNCGSLDFMKSGDKFYFLEVNPIGQFGYLSKICNYLLEKEIAEYL</sequence>
<reference evidence="1 2" key="1">
    <citation type="submission" date="2014-07" db="EMBL/GenBank/DDBJ databases">
        <title>Genome of Chryseobacterium luteum DSM 18605.</title>
        <authorList>
            <person name="Stropko S.J."/>
            <person name="Pipes S.E."/>
            <person name="Newman J.D."/>
        </authorList>
    </citation>
    <scope>NUCLEOTIDE SEQUENCE [LARGE SCALE GENOMIC DNA]</scope>
    <source>
        <strain evidence="1 2">DSM 18605</strain>
    </source>
</reference>
<dbReference type="GO" id="GO:0009432">
    <property type="term" value="P:SOS response"/>
    <property type="evidence" value="ECO:0007669"/>
    <property type="project" value="TreeGrafter"/>
</dbReference>
<dbReference type="RefSeq" id="WP_034707688.1">
    <property type="nucleotide sequence ID" value="NZ_JPRO01000026.1"/>
</dbReference>
<organism evidence="1 2">
    <name type="scientific">Chryseobacterium luteum</name>
    <dbReference type="NCBI Taxonomy" id="421531"/>
    <lineage>
        <taxon>Bacteria</taxon>
        <taxon>Pseudomonadati</taxon>
        <taxon>Bacteroidota</taxon>
        <taxon>Flavobacteriia</taxon>
        <taxon>Flavobacteriales</taxon>
        <taxon>Weeksellaceae</taxon>
        <taxon>Chryseobacterium group</taxon>
        <taxon>Chryseobacterium</taxon>
    </lineage>
</organism>
<name>A0A085YYL8_9FLAO</name>
<dbReference type="NCBIfam" id="TIGR04192">
    <property type="entry name" value="GRASP_w_spasm"/>
    <property type="match status" value="1"/>
</dbReference>
<dbReference type="AlphaFoldDB" id="A0A085YYL8"/>
<evidence type="ECO:0000313" key="2">
    <source>
        <dbReference type="Proteomes" id="UP000028703"/>
    </source>
</evidence>
<gene>
    <name evidence="1" type="ORF">IX38_20775</name>
</gene>
<proteinExistence type="predicted"/>
<evidence type="ECO:0000313" key="1">
    <source>
        <dbReference type="EMBL" id="KFE97281.1"/>
    </source>
</evidence>
<dbReference type="Proteomes" id="UP000028703">
    <property type="component" value="Unassembled WGS sequence"/>
</dbReference>